<keyword evidence="4" id="KW-1185">Reference proteome</keyword>
<evidence type="ECO:0000256" key="1">
    <source>
        <dbReference type="SAM" id="MobiDB-lite"/>
    </source>
</evidence>
<feature type="compositionally biased region" description="Polar residues" evidence="1">
    <location>
        <begin position="377"/>
        <end position="396"/>
    </location>
</feature>
<name>A0ABM5GQS4_9SAUR</name>
<dbReference type="SUPFAM" id="SSF48726">
    <property type="entry name" value="Immunoglobulin"/>
    <property type="match status" value="1"/>
</dbReference>
<feature type="region of interest" description="Disordered" evidence="1">
    <location>
        <begin position="370"/>
        <end position="412"/>
    </location>
</feature>
<gene>
    <name evidence="5" type="primary">LOC110086074</name>
</gene>
<feature type="transmembrane region" description="Helical" evidence="2">
    <location>
        <begin position="282"/>
        <end position="306"/>
    </location>
</feature>
<dbReference type="CDD" id="cd00096">
    <property type="entry name" value="Ig"/>
    <property type="match status" value="1"/>
</dbReference>
<dbReference type="Proteomes" id="UP001652642">
    <property type="component" value="Chromosome 6"/>
</dbReference>
<accession>A0ABM5GQS4</accession>
<organism evidence="4 5">
    <name type="scientific">Pogona vitticeps</name>
    <name type="common">central bearded dragon</name>
    <dbReference type="NCBI Taxonomy" id="103695"/>
    <lineage>
        <taxon>Eukaryota</taxon>
        <taxon>Metazoa</taxon>
        <taxon>Chordata</taxon>
        <taxon>Craniata</taxon>
        <taxon>Vertebrata</taxon>
        <taxon>Euteleostomi</taxon>
        <taxon>Lepidosauria</taxon>
        <taxon>Squamata</taxon>
        <taxon>Bifurcata</taxon>
        <taxon>Unidentata</taxon>
        <taxon>Episquamata</taxon>
        <taxon>Toxicofera</taxon>
        <taxon>Iguania</taxon>
        <taxon>Acrodonta</taxon>
        <taxon>Agamidae</taxon>
        <taxon>Amphibolurinae</taxon>
        <taxon>Pogona</taxon>
    </lineage>
</organism>
<proteinExistence type="predicted"/>
<dbReference type="SMART" id="SM01411">
    <property type="entry name" value="Ephrin_rec_like"/>
    <property type="match status" value="1"/>
</dbReference>
<dbReference type="Gene3D" id="2.10.50.10">
    <property type="entry name" value="Tumor Necrosis Factor Receptor, subunit A, domain 2"/>
    <property type="match status" value="1"/>
</dbReference>
<keyword evidence="2" id="KW-0472">Membrane</keyword>
<dbReference type="Pfam" id="PF07354">
    <property type="entry name" value="Sp38"/>
    <property type="match status" value="1"/>
</dbReference>
<dbReference type="InterPro" id="IPR013783">
    <property type="entry name" value="Ig-like_fold"/>
</dbReference>
<dbReference type="InterPro" id="IPR036179">
    <property type="entry name" value="Ig-like_dom_sf"/>
</dbReference>
<dbReference type="InterPro" id="IPR007110">
    <property type="entry name" value="Ig-like_dom"/>
</dbReference>
<sequence length="412" mass="46641">MQKITDPQYQWTGPRGSITKESHRFLLTNVGSLDIYNIEASDSGHYTCKVKYIYHGKQLTSEIHFMVYVYHMPWKSIHLSSEFTVGTCETSTVASFEKYLFQKLESLISNLDRELKQWTIQCHTATDTLEKITHKLTLHFVVYPLVLTIADICRSSQCENSTNKMKEAYTKIRQFFEVQKTDSSHRDDLSYVPGTLTGVKVDHCKPGFGKNINDLNNNTTCPGCCVTCPPGQFSAKSNTICTLCPAGSYNGKYGQVECENCPKAQSSDRRGAKTETECHRILPAWTVFSITFTATCLILLTTWVILTKCCKKTIAAQYIREAESEQKRRLKAFANIACDEEIKDQRNKLNPIKVQINKVDFLEEESKGLLSNDEVTEASTPVRNLSPDQTGPSELETSFEDQAPPIWEKESN</sequence>
<dbReference type="PROSITE" id="PS50835">
    <property type="entry name" value="IG_LIKE"/>
    <property type="match status" value="1"/>
</dbReference>
<dbReference type="InterPro" id="IPR011641">
    <property type="entry name" value="Tyr-kin_ephrin_A/B_rcpt-like"/>
</dbReference>
<dbReference type="Pfam" id="PF07699">
    <property type="entry name" value="Ephrin_rec_like"/>
    <property type="match status" value="1"/>
</dbReference>
<reference evidence="5" key="1">
    <citation type="submission" date="2025-08" db="UniProtKB">
        <authorList>
            <consortium name="RefSeq"/>
        </authorList>
    </citation>
    <scope>IDENTIFICATION</scope>
</reference>
<evidence type="ECO:0000256" key="2">
    <source>
        <dbReference type="SAM" id="Phobius"/>
    </source>
</evidence>
<dbReference type="Gene3D" id="2.60.40.10">
    <property type="entry name" value="Immunoglobulins"/>
    <property type="match status" value="1"/>
</dbReference>
<evidence type="ECO:0000313" key="4">
    <source>
        <dbReference type="Proteomes" id="UP001652642"/>
    </source>
</evidence>
<dbReference type="InterPro" id="IPR048806">
    <property type="entry name" value="ZPBP1/2_N"/>
</dbReference>
<dbReference type="PANTHER" id="PTHR15443:SF6">
    <property type="entry name" value="IG-LIKE DOMAIN-CONTAINING PROTEIN"/>
    <property type="match status" value="1"/>
</dbReference>
<evidence type="ECO:0000313" key="5">
    <source>
        <dbReference type="RefSeq" id="XP_072860011.1"/>
    </source>
</evidence>
<dbReference type="PANTHER" id="PTHR15443">
    <property type="entry name" value="ZONA PELLUCIDA BINDING PROTEIN SP38"/>
    <property type="match status" value="1"/>
</dbReference>
<keyword evidence="2" id="KW-1133">Transmembrane helix</keyword>
<evidence type="ECO:0000259" key="3">
    <source>
        <dbReference type="PROSITE" id="PS50835"/>
    </source>
</evidence>
<feature type="domain" description="Ig-like" evidence="3">
    <location>
        <begin position="1"/>
        <end position="60"/>
    </location>
</feature>
<keyword evidence="2" id="KW-0812">Transmembrane</keyword>
<dbReference type="GeneID" id="110086074"/>
<dbReference type="RefSeq" id="XP_072860011.1">
    <property type="nucleotide sequence ID" value="XM_073003910.1"/>
</dbReference>
<dbReference type="InterPro" id="IPR010857">
    <property type="entry name" value="Sp38-bd"/>
</dbReference>
<protein>
    <submittedName>
        <fullName evidence="5">Zona pellucida-binding protein 2-like</fullName>
    </submittedName>
</protein>